<comment type="similarity">
    <text evidence="1">Belongs to the Mo25 family.</text>
</comment>
<comment type="caution">
    <text evidence="2">The sequence shown here is derived from an EMBL/GenBank/DDBJ whole genome shotgun (WGS) entry which is preliminary data.</text>
</comment>
<protein>
    <recommendedName>
        <fullName evidence="4">Calcium binding protein 39</fullName>
    </recommendedName>
</protein>
<reference evidence="2" key="2">
    <citation type="submission" date="2020-08" db="EMBL/GenBank/DDBJ databases">
        <title>Plant Genome Project.</title>
        <authorList>
            <person name="Zhang R.-G."/>
        </authorList>
    </citation>
    <scope>NUCLEOTIDE SEQUENCE</scope>
    <source>
        <strain evidence="2">Huo1</strain>
        <tissue evidence="2">Leaf</tissue>
    </source>
</reference>
<reference evidence="2" key="1">
    <citation type="submission" date="2018-01" db="EMBL/GenBank/DDBJ databases">
        <authorList>
            <person name="Mao J.F."/>
        </authorList>
    </citation>
    <scope>NUCLEOTIDE SEQUENCE</scope>
    <source>
        <strain evidence="2">Huo1</strain>
        <tissue evidence="2">Leaf</tissue>
    </source>
</reference>
<dbReference type="Pfam" id="PF08569">
    <property type="entry name" value="Mo25"/>
    <property type="match status" value="1"/>
</dbReference>
<gene>
    <name evidence="2" type="ORF">SASPL_153875</name>
</gene>
<keyword evidence="3" id="KW-1185">Reference proteome</keyword>
<evidence type="ECO:0000313" key="3">
    <source>
        <dbReference type="Proteomes" id="UP000298416"/>
    </source>
</evidence>
<dbReference type="OrthoDB" id="609103at2759"/>
<proteinExistence type="inferred from homology"/>
<dbReference type="InterPro" id="IPR013878">
    <property type="entry name" value="Mo25"/>
</dbReference>
<dbReference type="Proteomes" id="UP000298416">
    <property type="component" value="Unassembled WGS sequence"/>
</dbReference>
<evidence type="ECO:0000313" key="2">
    <source>
        <dbReference type="EMBL" id="KAG6385051.1"/>
    </source>
</evidence>
<sequence>MKAFFKPKSKTPAELVRQTRDLLLFADRASAPHIKDAKRDQKMKDLIKVIGELQNILYGDSDSQPVAETCAQLAIEFFREDNFRLLIACLPKLNFETRKQATQIVTNLQGQKLQSRLIACEYIERNLALMDILIAGYENNDLALHYGAMLRECIRHQSVAKYILDSQHMKKFFEYIQLPNFDVASDVAGTFKELLTRHKSTVADFLSKNDDWFFADYNSKLLVSTNYITRRQALKLLSDILLERSNSAVMIRYVSSVDNLRIHMNLLRESSKSIQFETFHVFKLFAANQNKPTDIINILVANRTKLLRLIADINSDKAVEDEKFNYDKSQVIREISVLNPINDDG</sequence>
<dbReference type="Gene3D" id="1.25.10.10">
    <property type="entry name" value="Leucine-rich Repeat Variant"/>
    <property type="match status" value="1"/>
</dbReference>
<accession>A0A8X8VZD3</accession>
<dbReference type="GO" id="GO:0035556">
    <property type="term" value="P:intracellular signal transduction"/>
    <property type="evidence" value="ECO:0007669"/>
    <property type="project" value="TreeGrafter"/>
</dbReference>
<dbReference type="PANTHER" id="PTHR10182">
    <property type="entry name" value="CALCIUM-BINDING PROTEIN 39-RELATED"/>
    <property type="match status" value="1"/>
</dbReference>
<dbReference type="AlphaFoldDB" id="A0A8X8VZD3"/>
<evidence type="ECO:0000256" key="1">
    <source>
        <dbReference type="ARBA" id="ARBA00011012"/>
    </source>
</evidence>
<dbReference type="EMBL" id="PNBA02000022">
    <property type="protein sequence ID" value="KAG6385051.1"/>
    <property type="molecule type" value="Genomic_DNA"/>
</dbReference>
<organism evidence="2">
    <name type="scientific">Salvia splendens</name>
    <name type="common">Scarlet sage</name>
    <dbReference type="NCBI Taxonomy" id="180675"/>
    <lineage>
        <taxon>Eukaryota</taxon>
        <taxon>Viridiplantae</taxon>
        <taxon>Streptophyta</taxon>
        <taxon>Embryophyta</taxon>
        <taxon>Tracheophyta</taxon>
        <taxon>Spermatophyta</taxon>
        <taxon>Magnoliopsida</taxon>
        <taxon>eudicotyledons</taxon>
        <taxon>Gunneridae</taxon>
        <taxon>Pentapetalae</taxon>
        <taxon>asterids</taxon>
        <taxon>lamiids</taxon>
        <taxon>Lamiales</taxon>
        <taxon>Lamiaceae</taxon>
        <taxon>Nepetoideae</taxon>
        <taxon>Mentheae</taxon>
        <taxon>Salviinae</taxon>
        <taxon>Salvia</taxon>
        <taxon>Salvia subgen. Calosphace</taxon>
        <taxon>core Calosphace</taxon>
    </lineage>
</organism>
<dbReference type="GO" id="GO:0043539">
    <property type="term" value="F:protein serine/threonine kinase activator activity"/>
    <property type="evidence" value="ECO:0007669"/>
    <property type="project" value="TreeGrafter"/>
</dbReference>
<name>A0A8X8VZD3_SALSN</name>
<dbReference type="SUPFAM" id="SSF48371">
    <property type="entry name" value="ARM repeat"/>
    <property type="match status" value="1"/>
</dbReference>
<dbReference type="InterPro" id="IPR011989">
    <property type="entry name" value="ARM-like"/>
</dbReference>
<evidence type="ECO:0008006" key="4">
    <source>
        <dbReference type="Google" id="ProtNLM"/>
    </source>
</evidence>
<dbReference type="PANTHER" id="PTHR10182:SF12">
    <property type="entry name" value="OS07G0585100 PROTEIN"/>
    <property type="match status" value="1"/>
</dbReference>
<dbReference type="InterPro" id="IPR016024">
    <property type="entry name" value="ARM-type_fold"/>
</dbReference>